<dbReference type="Gene3D" id="3.40.50.720">
    <property type="entry name" value="NAD(P)-binding Rossmann-like Domain"/>
    <property type="match status" value="1"/>
</dbReference>
<reference evidence="2" key="1">
    <citation type="journal article" date="2019" name="Int. J. Syst. Evol. Microbiol.">
        <title>The Global Catalogue of Microorganisms (GCM) 10K type strain sequencing project: providing services to taxonomists for standard genome sequencing and annotation.</title>
        <authorList>
            <consortium name="The Broad Institute Genomics Platform"/>
            <consortium name="The Broad Institute Genome Sequencing Center for Infectious Disease"/>
            <person name="Wu L."/>
            <person name="Ma J."/>
        </authorList>
    </citation>
    <scope>NUCLEOTIDE SEQUENCE [LARGE SCALE GENOMIC DNA]</scope>
    <source>
        <strain evidence="2">CGMCC 4.7304</strain>
    </source>
</reference>
<organism evidence="1 2">
    <name type="scientific">Streptomonospora arabica</name>
    <dbReference type="NCBI Taxonomy" id="412417"/>
    <lineage>
        <taxon>Bacteria</taxon>
        <taxon>Bacillati</taxon>
        <taxon>Actinomycetota</taxon>
        <taxon>Actinomycetes</taxon>
        <taxon>Streptosporangiales</taxon>
        <taxon>Nocardiopsidaceae</taxon>
        <taxon>Streptomonospora</taxon>
    </lineage>
</organism>
<dbReference type="Proteomes" id="UP001595858">
    <property type="component" value="Unassembled WGS sequence"/>
</dbReference>
<accession>A0ABV9SMS2</accession>
<comment type="caution">
    <text evidence="1">The sequence shown here is derived from an EMBL/GenBank/DDBJ whole genome shotgun (WGS) entry which is preliminary data.</text>
</comment>
<protein>
    <submittedName>
        <fullName evidence="1">Uncharacterized protein</fullName>
    </submittedName>
</protein>
<evidence type="ECO:0000313" key="2">
    <source>
        <dbReference type="Proteomes" id="UP001595858"/>
    </source>
</evidence>
<dbReference type="RefSeq" id="WP_344146092.1">
    <property type="nucleotide sequence ID" value="NZ_BAAAQI010000016.1"/>
</dbReference>
<proteinExistence type="predicted"/>
<dbReference type="EMBL" id="JBHSIY010000010">
    <property type="protein sequence ID" value="MFC4867785.1"/>
    <property type="molecule type" value="Genomic_DNA"/>
</dbReference>
<evidence type="ECO:0000313" key="1">
    <source>
        <dbReference type="EMBL" id="MFC4867785.1"/>
    </source>
</evidence>
<keyword evidence="2" id="KW-1185">Reference proteome</keyword>
<gene>
    <name evidence="1" type="ORF">ACFPCZ_14190</name>
</gene>
<name>A0ABV9SMS2_9ACTN</name>
<sequence>MEPGNLRTEILSEGSMAVLPFNERYDQTVGESARYPGTLRGHQAGDPDEATRVIVGLTTMDAPPRRLALGADGVEFAQAAAGQRLAAEDDRWRELGS</sequence>